<keyword evidence="1" id="KW-0325">Glycoprotein</keyword>
<dbReference type="InterPro" id="IPR011162">
    <property type="entry name" value="MHC_I/II-like_Ag-recog"/>
</dbReference>
<accession>A0AAW0IQU9</accession>
<dbReference type="GO" id="GO:0002476">
    <property type="term" value="P:antigen processing and presentation of endogenous peptide antigen via MHC class Ib"/>
    <property type="evidence" value="ECO:0007669"/>
    <property type="project" value="TreeGrafter"/>
</dbReference>
<organism evidence="3 4">
    <name type="scientific">Myodes glareolus</name>
    <name type="common">Bank vole</name>
    <name type="synonym">Clethrionomys glareolus</name>
    <dbReference type="NCBI Taxonomy" id="447135"/>
    <lineage>
        <taxon>Eukaryota</taxon>
        <taxon>Metazoa</taxon>
        <taxon>Chordata</taxon>
        <taxon>Craniata</taxon>
        <taxon>Vertebrata</taxon>
        <taxon>Euteleostomi</taxon>
        <taxon>Mammalia</taxon>
        <taxon>Eutheria</taxon>
        <taxon>Euarchontoglires</taxon>
        <taxon>Glires</taxon>
        <taxon>Rodentia</taxon>
        <taxon>Myomorpha</taxon>
        <taxon>Muroidea</taxon>
        <taxon>Cricetidae</taxon>
        <taxon>Arvicolinae</taxon>
        <taxon>Myodes</taxon>
    </lineage>
</organism>
<comment type="caution">
    <text evidence="3">The sequence shown here is derived from an EMBL/GenBank/DDBJ whole genome shotgun (WGS) entry which is preliminary data.</text>
</comment>
<gene>
    <name evidence="3" type="ORF">U0070_000434</name>
</gene>
<keyword evidence="2" id="KW-0732">Signal</keyword>
<dbReference type="GO" id="GO:0002486">
    <property type="term" value="P:antigen processing and presentation of endogenous peptide antigen via MHC class I via ER pathway, TAP-independent"/>
    <property type="evidence" value="ECO:0007669"/>
    <property type="project" value="TreeGrafter"/>
</dbReference>
<name>A0AAW0IQU9_MYOGA</name>
<dbReference type="GO" id="GO:0006955">
    <property type="term" value="P:immune response"/>
    <property type="evidence" value="ECO:0007669"/>
    <property type="project" value="TreeGrafter"/>
</dbReference>
<dbReference type="Proteomes" id="UP001488838">
    <property type="component" value="Unassembled WGS sequence"/>
</dbReference>
<dbReference type="AlphaFoldDB" id="A0AAW0IQU9"/>
<dbReference type="InterPro" id="IPR050208">
    <property type="entry name" value="MHC_class-I_related"/>
</dbReference>
<keyword evidence="4" id="KW-1185">Reference proteome</keyword>
<feature type="chain" id="PRO_5043799453" evidence="2">
    <location>
        <begin position="31"/>
        <end position="201"/>
    </location>
</feature>
<reference evidence="3 4" key="1">
    <citation type="journal article" date="2023" name="bioRxiv">
        <title>Conserved and derived expression patterns and positive selection on dental genes reveal complex evolutionary context of ever-growing rodent molars.</title>
        <authorList>
            <person name="Calamari Z.T."/>
            <person name="Song A."/>
            <person name="Cohen E."/>
            <person name="Akter M."/>
            <person name="Roy R.D."/>
            <person name="Hallikas O."/>
            <person name="Christensen M.M."/>
            <person name="Li P."/>
            <person name="Marangoni P."/>
            <person name="Jernvall J."/>
            <person name="Klein O.D."/>
        </authorList>
    </citation>
    <scope>NUCLEOTIDE SEQUENCE [LARGE SCALE GENOMIC DNA]</scope>
    <source>
        <strain evidence="3">V071</strain>
    </source>
</reference>
<protein>
    <submittedName>
        <fullName evidence="3">Uncharacterized protein</fullName>
    </submittedName>
</protein>
<proteinExistence type="predicted"/>
<dbReference type="GO" id="GO:0009897">
    <property type="term" value="C:external side of plasma membrane"/>
    <property type="evidence" value="ECO:0007669"/>
    <property type="project" value="TreeGrafter"/>
</dbReference>
<dbReference type="EMBL" id="JBBHLL010000101">
    <property type="protein sequence ID" value="KAK7816581.1"/>
    <property type="molecule type" value="Genomic_DNA"/>
</dbReference>
<sequence length="201" mass="23159">MAKAAATWCNHFQNPTLLVLLSYLWFKVQADTHILRCSFTVETRFITREFIPQCSVDGVPFHPYDKDNTRNEGNAPKKCADLFPKLKDIEEELRSQLHIMEENGDLTRGNHSLLVTAVSLYKEEQPINGYWNFTLDGYHSFSFNSFDSKNKKYALTHNNIPGIDKWQNNIKLAQDLETFSIGDSDLCFQEILSQSKKMASK</sequence>
<dbReference type="GO" id="GO:0005615">
    <property type="term" value="C:extracellular space"/>
    <property type="evidence" value="ECO:0007669"/>
    <property type="project" value="TreeGrafter"/>
</dbReference>
<evidence type="ECO:0000256" key="1">
    <source>
        <dbReference type="ARBA" id="ARBA00023180"/>
    </source>
</evidence>
<dbReference type="PANTHER" id="PTHR16675:SF147">
    <property type="entry name" value="HISTOCOMPATIBILITY ANTIGEN 60B-RELATED"/>
    <property type="match status" value="1"/>
</dbReference>
<dbReference type="GO" id="GO:0001916">
    <property type="term" value="P:positive regulation of T cell mediated cytotoxicity"/>
    <property type="evidence" value="ECO:0007669"/>
    <property type="project" value="TreeGrafter"/>
</dbReference>
<dbReference type="PANTHER" id="PTHR16675">
    <property type="entry name" value="MHC CLASS I-RELATED"/>
    <property type="match status" value="1"/>
</dbReference>
<evidence type="ECO:0000313" key="3">
    <source>
        <dbReference type="EMBL" id="KAK7816581.1"/>
    </source>
</evidence>
<evidence type="ECO:0000313" key="4">
    <source>
        <dbReference type="Proteomes" id="UP001488838"/>
    </source>
</evidence>
<dbReference type="SUPFAM" id="SSF54452">
    <property type="entry name" value="MHC antigen-recognition domain"/>
    <property type="match status" value="1"/>
</dbReference>
<feature type="signal peptide" evidence="2">
    <location>
        <begin position="1"/>
        <end position="30"/>
    </location>
</feature>
<evidence type="ECO:0000256" key="2">
    <source>
        <dbReference type="SAM" id="SignalP"/>
    </source>
</evidence>
<dbReference type="InterPro" id="IPR037055">
    <property type="entry name" value="MHC_I-like_Ag-recog_sf"/>
</dbReference>
<dbReference type="Gene3D" id="3.30.500.10">
    <property type="entry name" value="MHC class I-like antigen recognition-like"/>
    <property type="match status" value="1"/>
</dbReference>